<reference evidence="2" key="2">
    <citation type="journal article" date="2021" name="PeerJ">
        <title>Extensive microbial diversity within the chicken gut microbiome revealed by metagenomics and culture.</title>
        <authorList>
            <person name="Gilroy R."/>
            <person name="Ravi A."/>
            <person name="Getino M."/>
            <person name="Pursley I."/>
            <person name="Horton D.L."/>
            <person name="Alikhan N.F."/>
            <person name="Baker D."/>
            <person name="Gharbi K."/>
            <person name="Hall N."/>
            <person name="Watson M."/>
            <person name="Adriaenssens E.M."/>
            <person name="Foster-Nyarko E."/>
            <person name="Jarju S."/>
            <person name="Secka A."/>
            <person name="Antonio M."/>
            <person name="Oren A."/>
            <person name="Chaudhuri R.R."/>
            <person name="La Ragione R."/>
            <person name="Hildebrand F."/>
            <person name="Pallen M.J."/>
        </authorList>
    </citation>
    <scope>NUCLEOTIDE SEQUENCE</scope>
    <source>
        <strain evidence="2">E3-2379</strain>
    </source>
</reference>
<dbReference type="SUPFAM" id="SSF53474">
    <property type="entry name" value="alpha/beta-Hydrolases"/>
    <property type="match status" value="1"/>
</dbReference>
<sequence>MKKSTKLTTIAVLSTLTVATAYALNRSIFYLSCKNERLYSPNGHIYHWRFGNIFYTKQGVGTPLLLLHDCSHLSSELEFHELINELSKHHTVYAVDLPGCGRSEKPKMTYTNFLYVQFLNDFIRNVINSRTDIIASGASSSFAIMACQMEPDLYRNLMLINPPSLTEQSKMPTKRHKFLKSLLELPIIGTMIYNINSSIPAINKQFKELYFSNPSKVKRKYIHICHEAAHLGGSASKYPYASIRSHFMNLNLSHGLKAINHNLYIVMGEDEPNAKEIVTGYTSLNPVIEHSYVPNTKHLPHLENPAAILEICNMFF</sequence>
<dbReference type="Pfam" id="PF12697">
    <property type="entry name" value="Abhydrolase_6"/>
    <property type="match status" value="1"/>
</dbReference>
<evidence type="ECO:0000313" key="2">
    <source>
        <dbReference type="EMBL" id="MBO8463238.1"/>
    </source>
</evidence>
<dbReference type="PANTHER" id="PTHR46438">
    <property type="entry name" value="ALPHA/BETA-HYDROLASES SUPERFAMILY PROTEIN"/>
    <property type="match status" value="1"/>
</dbReference>
<protein>
    <submittedName>
        <fullName evidence="2">Alpha/beta fold hydrolase</fullName>
    </submittedName>
</protein>
<reference evidence="2" key="1">
    <citation type="submission" date="2020-10" db="EMBL/GenBank/DDBJ databases">
        <authorList>
            <person name="Gilroy R."/>
        </authorList>
    </citation>
    <scope>NUCLEOTIDE SEQUENCE</scope>
    <source>
        <strain evidence="2">E3-2379</strain>
    </source>
</reference>
<accession>A0A9D9HZS4</accession>
<dbReference type="InterPro" id="IPR000073">
    <property type="entry name" value="AB_hydrolase_1"/>
</dbReference>
<gene>
    <name evidence="2" type="ORF">IAC13_04820</name>
</gene>
<dbReference type="Gene3D" id="3.40.50.1820">
    <property type="entry name" value="alpha/beta hydrolase"/>
    <property type="match status" value="1"/>
</dbReference>
<dbReference type="Proteomes" id="UP000823618">
    <property type="component" value="Unassembled WGS sequence"/>
</dbReference>
<dbReference type="InterPro" id="IPR029058">
    <property type="entry name" value="AB_hydrolase_fold"/>
</dbReference>
<organism evidence="2 3">
    <name type="scientific">Candidatus Scybalomonas excrementavium</name>
    <dbReference type="NCBI Taxonomy" id="2840943"/>
    <lineage>
        <taxon>Bacteria</taxon>
        <taxon>Bacillati</taxon>
        <taxon>Bacillota</taxon>
        <taxon>Clostridia</taxon>
        <taxon>Lachnospirales</taxon>
        <taxon>Lachnospiraceae</taxon>
        <taxon>Lachnospiraceae incertae sedis</taxon>
        <taxon>Candidatus Scybalomonas</taxon>
    </lineage>
</organism>
<feature type="domain" description="AB hydrolase-1" evidence="1">
    <location>
        <begin position="65"/>
        <end position="310"/>
    </location>
</feature>
<dbReference type="AlphaFoldDB" id="A0A9D9HZS4"/>
<comment type="caution">
    <text evidence="2">The sequence shown here is derived from an EMBL/GenBank/DDBJ whole genome shotgun (WGS) entry which is preliminary data.</text>
</comment>
<evidence type="ECO:0000259" key="1">
    <source>
        <dbReference type="Pfam" id="PF12697"/>
    </source>
</evidence>
<dbReference type="EMBL" id="JADIML010000136">
    <property type="protein sequence ID" value="MBO8463238.1"/>
    <property type="molecule type" value="Genomic_DNA"/>
</dbReference>
<dbReference type="GO" id="GO:0016787">
    <property type="term" value="F:hydrolase activity"/>
    <property type="evidence" value="ECO:0007669"/>
    <property type="project" value="UniProtKB-KW"/>
</dbReference>
<keyword evidence="2" id="KW-0378">Hydrolase</keyword>
<evidence type="ECO:0000313" key="3">
    <source>
        <dbReference type="Proteomes" id="UP000823618"/>
    </source>
</evidence>
<proteinExistence type="predicted"/>
<name>A0A9D9HZS4_9FIRM</name>
<dbReference type="PANTHER" id="PTHR46438:SF2">
    <property type="entry name" value="ALPHA_BETA-HYDROLASES SUPERFAMILY PROTEIN"/>
    <property type="match status" value="1"/>
</dbReference>